<comment type="subcellular location">
    <subcellularLocation>
        <location evidence="1">Secreted</location>
    </subcellularLocation>
</comment>
<evidence type="ECO:0000256" key="4">
    <source>
        <dbReference type="ARBA" id="ARBA00022729"/>
    </source>
</evidence>
<dbReference type="InterPro" id="IPR050386">
    <property type="entry name" value="Glycosyl_hydrolase_5"/>
</dbReference>
<evidence type="ECO:0000256" key="6">
    <source>
        <dbReference type="ARBA" id="ARBA00023295"/>
    </source>
</evidence>
<keyword evidence="7" id="KW-0961">Cell wall biogenesis/degradation</keyword>
<proteinExistence type="inferred from homology"/>
<dbReference type="Pfam" id="PF00150">
    <property type="entry name" value="Cellulase"/>
    <property type="match status" value="1"/>
</dbReference>
<keyword evidence="5 10" id="KW-0378">Hydrolase</keyword>
<name>A0A6A6SE82_9PLEO</name>
<dbReference type="GO" id="GO:0009986">
    <property type="term" value="C:cell surface"/>
    <property type="evidence" value="ECO:0007669"/>
    <property type="project" value="TreeGrafter"/>
</dbReference>
<dbReference type="GO" id="GO:0005576">
    <property type="term" value="C:extracellular region"/>
    <property type="evidence" value="ECO:0007669"/>
    <property type="project" value="UniProtKB-SubCell"/>
</dbReference>
<keyword evidence="13" id="KW-1185">Reference proteome</keyword>
<dbReference type="InterPro" id="IPR017853">
    <property type="entry name" value="GH"/>
</dbReference>
<accession>A0A6A6SE82</accession>
<dbReference type="InterPro" id="IPR001547">
    <property type="entry name" value="Glyco_hydro_5"/>
</dbReference>
<gene>
    <name evidence="12" type="ORF">P280DRAFT_466397</name>
</gene>
<keyword evidence="4" id="KW-0732">Signal</keyword>
<dbReference type="Proteomes" id="UP000799753">
    <property type="component" value="Unassembled WGS sequence"/>
</dbReference>
<evidence type="ECO:0000313" key="12">
    <source>
        <dbReference type="EMBL" id="KAF2645171.1"/>
    </source>
</evidence>
<feature type="domain" description="Glycoside hydrolase family 5" evidence="11">
    <location>
        <begin position="25"/>
        <end position="267"/>
    </location>
</feature>
<evidence type="ECO:0000256" key="8">
    <source>
        <dbReference type="ARBA" id="ARBA00036824"/>
    </source>
</evidence>
<dbReference type="EMBL" id="MU006778">
    <property type="protein sequence ID" value="KAF2645171.1"/>
    <property type="molecule type" value="Genomic_DNA"/>
</dbReference>
<dbReference type="Gene3D" id="3.20.20.80">
    <property type="entry name" value="Glycosidases"/>
    <property type="match status" value="1"/>
</dbReference>
<comment type="catalytic activity">
    <reaction evidence="8">
        <text>Successive hydrolysis of beta-D-glucose units from the non-reducing ends of (1-&gt;3)-beta-D-glucans, releasing alpha-glucose.</text>
        <dbReference type="EC" id="3.2.1.58"/>
    </reaction>
</comment>
<keyword evidence="3" id="KW-0964">Secreted</keyword>
<evidence type="ECO:0000256" key="2">
    <source>
        <dbReference type="ARBA" id="ARBA00005641"/>
    </source>
</evidence>
<evidence type="ECO:0000256" key="10">
    <source>
        <dbReference type="RuleBase" id="RU361153"/>
    </source>
</evidence>
<keyword evidence="6 10" id="KW-0326">Glycosidase</keyword>
<sequence>MVPDVFNGTNATDQWSFDQTPGAAEKLRQHWDTYITEDDIAKIASYGMNALRIPIGYWAFSNSNTTYITGADEYLNRAVLWARNHGMKVWVDLHGAPGSQNGFDNSGHSGDVNWQTPANLDETIAVLEIIANKYGTSDFADVVAGIELVNEPISWGNNNWTLTQEWTKKAFVRVREAASNKNLRVVMHDSFTGAMSWLDISKSLNNNATLLEASFAVDSHLYQVFTDTDQNRTQEEHIRIACENAQQLSGSQNASLPVYIGEWSASTNICVQGNGTNFGGTSCNTTGCQCSASADMKDWNATLVQTVGRYVEAQLDTWETSSSGYFFWSYRGGGAWSLEEGIEYGVIPNPVTSRKYAKQC</sequence>
<dbReference type="OrthoDB" id="62120at2759"/>
<reference evidence="12" key="1">
    <citation type="journal article" date="2020" name="Stud. Mycol.">
        <title>101 Dothideomycetes genomes: a test case for predicting lifestyles and emergence of pathogens.</title>
        <authorList>
            <person name="Haridas S."/>
            <person name="Albert R."/>
            <person name="Binder M."/>
            <person name="Bloem J."/>
            <person name="Labutti K."/>
            <person name="Salamov A."/>
            <person name="Andreopoulos B."/>
            <person name="Baker S."/>
            <person name="Barry K."/>
            <person name="Bills G."/>
            <person name="Bluhm B."/>
            <person name="Cannon C."/>
            <person name="Castanera R."/>
            <person name="Culley D."/>
            <person name="Daum C."/>
            <person name="Ezra D."/>
            <person name="Gonzalez J."/>
            <person name="Henrissat B."/>
            <person name="Kuo A."/>
            <person name="Liang C."/>
            <person name="Lipzen A."/>
            <person name="Lutzoni F."/>
            <person name="Magnuson J."/>
            <person name="Mondo S."/>
            <person name="Nolan M."/>
            <person name="Ohm R."/>
            <person name="Pangilinan J."/>
            <person name="Park H.-J."/>
            <person name="Ramirez L."/>
            <person name="Alfaro M."/>
            <person name="Sun H."/>
            <person name="Tritt A."/>
            <person name="Yoshinaga Y."/>
            <person name="Zwiers L.-H."/>
            <person name="Turgeon B."/>
            <person name="Goodwin S."/>
            <person name="Spatafora J."/>
            <person name="Crous P."/>
            <person name="Grigoriev I."/>
        </authorList>
    </citation>
    <scope>NUCLEOTIDE SEQUENCE</scope>
    <source>
        <strain evidence="12">CBS 473.64</strain>
    </source>
</reference>
<evidence type="ECO:0000259" key="11">
    <source>
        <dbReference type="Pfam" id="PF00150"/>
    </source>
</evidence>
<dbReference type="GO" id="GO:0071555">
    <property type="term" value="P:cell wall organization"/>
    <property type="evidence" value="ECO:0007669"/>
    <property type="project" value="UniProtKB-KW"/>
</dbReference>
<evidence type="ECO:0000256" key="9">
    <source>
        <dbReference type="ARBA" id="ARBA00038929"/>
    </source>
</evidence>
<evidence type="ECO:0000313" key="13">
    <source>
        <dbReference type="Proteomes" id="UP000799753"/>
    </source>
</evidence>
<evidence type="ECO:0000256" key="1">
    <source>
        <dbReference type="ARBA" id="ARBA00004613"/>
    </source>
</evidence>
<dbReference type="PANTHER" id="PTHR31297:SF1">
    <property type="entry name" value="GLUCAN 1,3-BETA-GLUCOSIDASE I_II-RELATED"/>
    <property type="match status" value="1"/>
</dbReference>
<evidence type="ECO:0000256" key="3">
    <source>
        <dbReference type="ARBA" id="ARBA00022525"/>
    </source>
</evidence>
<dbReference type="EC" id="3.2.1.58" evidence="9"/>
<dbReference type="PANTHER" id="PTHR31297">
    <property type="entry name" value="GLUCAN ENDO-1,6-BETA-GLUCOSIDASE B"/>
    <property type="match status" value="1"/>
</dbReference>
<dbReference type="GO" id="GO:0004338">
    <property type="term" value="F:glucan exo-1,3-beta-glucosidase activity"/>
    <property type="evidence" value="ECO:0007669"/>
    <property type="project" value="UniProtKB-EC"/>
</dbReference>
<evidence type="ECO:0000256" key="5">
    <source>
        <dbReference type="ARBA" id="ARBA00022801"/>
    </source>
</evidence>
<organism evidence="12 13">
    <name type="scientific">Massarina eburnea CBS 473.64</name>
    <dbReference type="NCBI Taxonomy" id="1395130"/>
    <lineage>
        <taxon>Eukaryota</taxon>
        <taxon>Fungi</taxon>
        <taxon>Dikarya</taxon>
        <taxon>Ascomycota</taxon>
        <taxon>Pezizomycotina</taxon>
        <taxon>Dothideomycetes</taxon>
        <taxon>Pleosporomycetidae</taxon>
        <taxon>Pleosporales</taxon>
        <taxon>Massarineae</taxon>
        <taxon>Massarinaceae</taxon>
        <taxon>Massarina</taxon>
    </lineage>
</organism>
<dbReference type="SUPFAM" id="SSF51445">
    <property type="entry name" value="(Trans)glycosidases"/>
    <property type="match status" value="1"/>
</dbReference>
<protein>
    <recommendedName>
        <fullName evidence="9">glucan 1,3-beta-glucosidase</fullName>
        <ecNumber evidence="9">3.2.1.58</ecNumber>
    </recommendedName>
</protein>
<evidence type="ECO:0000256" key="7">
    <source>
        <dbReference type="ARBA" id="ARBA00023316"/>
    </source>
</evidence>
<comment type="similarity">
    <text evidence="2 10">Belongs to the glycosyl hydrolase 5 (cellulase A) family.</text>
</comment>
<dbReference type="AlphaFoldDB" id="A0A6A6SE82"/>
<dbReference type="GO" id="GO:0009251">
    <property type="term" value="P:glucan catabolic process"/>
    <property type="evidence" value="ECO:0007669"/>
    <property type="project" value="TreeGrafter"/>
</dbReference>